<reference evidence="1 2" key="1">
    <citation type="submission" date="2017-04" db="EMBL/GenBank/DDBJ databases">
        <authorList>
            <person name="Afonso C.L."/>
            <person name="Miller P.J."/>
            <person name="Scott M.A."/>
            <person name="Spackman E."/>
            <person name="Goraichik I."/>
            <person name="Dimitrov K.M."/>
            <person name="Suarez D.L."/>
            <person name="Swayne D.E."/>
        </authorList>
    </citation>
    <scope>NUCLEOTIDE SEQUENCE [LARGE SCALE GENOMIC DNA]</scope>
    <source>
        <strain evidence="1 2">KR-140</strain>
    </source>
</reference>
<keyword evidence="2" id="KW-1185">Reference proteome</keyword>
<dbReference type="EMBL" id="FWWU01000009">
    <property type="protein sequence ID" value="SMB91255.1"/>
    <property type="molecule type" value="Genomic_DNA"/>
</dbReference>
<accession>A0A1W1VD56</accession>
<evidence type="ECO:0000313" key="1">
    <source>
        <dbReference type="EMBL" id="SMB91255.1"/>
    </source>
</evidence>
<dbReference type="Proteomes" id="UP000192582">
    <property type="component" value="Unassembled WGS sequence"/>
</dbReference>
<sequence>MQRADLNSSAGARAGFFTPLRSALRAEGSPC</sequence>
<dbReference type="AlphaFoldDB" id="A0A1W1VD56"/>
<name>A0A1W1VD56_9DEIO</name>
<protein>
    <submittedName>
        <fullName evidence="1">Uncharacterized protein</fullName>
    </submittedName>
</protein>
<organism evidence="1 2">
    <name type="scientific">Deinococcus hopiensis KR-140</name>
    <dbReference type="NCBI Taxonomy" id="695939"/>
    <lineage>
        <taxon>Bacteria</taxon>
        <taxon>Thermotogati</taxon>
        <taxon>Deinococcota</taxon>
        <taxon>Deinococci</taxon>
        <taxon>Deinococcales</taxon>
        <taxon>Deinococcaceae</taxon>
        <taxon>Deinococcus</taxon>
    </lineage>
</organism>
<evidence type="ECO:0000313" key="2">
    <source>
        <dbReference type="Proteomes" id="UP000192582"/>
    </source>
</evidence>
<proteinExistence type="predicted"/>
<gene>
    <name evidence="1" type="ORF">SAMN00790413_01064</name>
</gene>